<keyword evidence="3" id="KW-0346">Stress response</keyword>
<dbReference type="AlphaFoldDB" id="A0A382NKJ4"/>
<dbReference type="InterPro" id="IPR023120">
    <property type="entry name" value="WHTH_transcript_rep_HrcA_IDD"/>
</dbReference>
<dbReference type="PANTHER" id="PTHR34824:SF1">
    <property type="entry name" value="HEAT-INDUCIBLE TRANSCRIPTION REPRESSOR HRCA"/>
    <property type="match status" value="1"/>
</dbReference>
<organism evidence="6">
    <name type="scientific">marine metagenome</name>
    <dbReference type="NCBI Taxonomy" id="408172"/>
    <lineage>
        <taxon>unclassified sequences</taxon>
        <taxon>metagenomes</taxon>
        <taxon>ecological metagenomes</taxon>
    </lineage>
</organism>
<gene>
    <name evidence="6" type="ORF">METZ01_LOCUS312975</name>
</gene>
<dbReference type="GO" id="GO:0045892">
    <property type="term" value="P:negative regulation of DNA-templated transcription"/>
    <property type="evidence" value="ECO:0007669"/>
    <property type="project" value="TreeGrafter"/>
</dbReference>
<keyword evidence="2" id="KW-0805">Transcription regulation</keyword>
<keyword evidence="1" id="KW-0678">Repressor</keyword>
<reference evidence="6" key="1">
    <citation type="submission" date="2018-05" db="EMBL/GenBank/DDBJ databases">
        <authorList>
            <person name="Lanie J.A."/>
            <person name="Ng W.-L."/>
            <person name="Kazmierczak K.M."/>
            <person name="Andrzejewski T.M."/>
            <person name="Davidsen T.M."/>
            <person name="Wayne K.J."/>
            <person name="Tettelin H."/>
            <person name="Glass J.I."/>
            <person name="Rusch D."/>
            <person name="Podicherti R."/>
            <person name="Tsui H.-C.T."/>
            <person name="Winkler M.E."/>
        </authorList>
    </citation>
    <scope>NUCLEOTIDE SEQUENCE</scope>
</reference>
<evidence type="ECO:0000313" key="6">
    <source>
        <dbReference type="EMBL" id="SVC60121.1"/>
    </source>
</evidence>
<dbReference type="InterPro" id="IPR036388">
    <property type="entry name" value="WH-like_DNA-bd_sf"/>
</dbReference>
<proteinExistence type="predicted"/>
<name>A0A382NKJ4_9ZZZZ</name>
<keyword evidence="4" id="KW-0804">Transcription</keyword>
<dbReference type="Pfam" id="PF01628">
    <property type="entry name" value="HrcA"/>
    <property type="match status" value="1"/>
</dbReference>
<dbReference type="EMBL" id="UINC01100225">
    <property type="protein sequence ID" value="SVC60121.1"/>
    <property type="molecule type" value="Genomic_DNA"/>
</dbReference>
<dbReference type="Gene3D" id="3.30.390.60">
    <property type="entry name" value="Heat-inducible transcription repressor hrca homolog, domain 3"/>
    <property type="match status" value="1"/>
</dbReference>
<evidence type="ECO:0000256" key="2">
    <source>
        <dbReference type="ARBA" id="ARBA00023015"/>
    </source>
</evidence>
<dbReference type="Gene3D" id="3.30.450.40">
    <property type="match status" value="1"/>
</dbReference>
<dbReference type="GO" id="GO:0003677">
    <property type="term" value="F:DNA binding"/>
    <property type="evidence" value="ECO:0007669"/>
    <property type="project" value="InterPro"/>
</dbReference>
<accession>A0A382NKJ4</accession>
<feature type="domain" description="Heat-inducible transcription repressor HrcA C-terminal" evidence="5">
    <location>
        <begin position="115"/>
        <end position="231"/>
    </location>
</feature>
<evidence type="ECO:0000259" key="5">
    <source>
        <dbReference type="Pfam" id="PF01628"/>
    </source>
</evidence>
<dbReference type="Gene3D" id="1.10.10.10">
    <property type="entry name" value="Winged helix-like DNA-binding domain superfamily/Winged helix DNA-binding domain"/>
    <property type="match status" value="1"/>
</dbReference>
<evidence type="ECO:0000256" key="1">
    <source>
        <dbReference type="ARBA" id="ARBA00022491"/>
    </source>
</evidence>
<evidence type="ECO:0000256" key="3">
    <source>
        <dbReference type="ARBA" id="ARBA00023016"/>
    </source>
</evidence>
<dbReference type="InterPro" id="IPR002571">
    <property type="entry name" value="HrcA"/>
</dbReference>
<feature type="non-terminal residue" evidence="6">
    <location>
        <position position="1"/>
    </location>
</feature>
<dbReference type="InterPro" id="IPR029016">
    <property type="entry name" value="GAF-like_dom_sf"/>
</dbReference>
<dbReference type="PANTHER" id="PTHR34824">
    <property type="entry name" value="HEAT-INDUCIBLE TRANSCRIPTION REPRESSOR HRCA"/>
    <property type="match status" value="1"/>
</dbReference>
<protein>
    <recommendedName>
        <fullName evidence="5">Heat-inducible transcription repressor HrcA C-terminal domain-containing protein</fullName>
    </recommendedName>
</protein>
<dbReference type="InterPro" id="IPR021153">
    <property type="entry name" value="HrcA_C"/>
</dbReference>
<dbReference type="SUPFAM" id="SSF46785">
    <property type="entry name" value="Winged helix' DNA-binding domain"/>
    <property type="match status" value="1"/>
</dbReference>
<dbReference type="InterPro" id="IPR036390">
    <property type="entry name" value="WH_DNA-bd_sf"/>
</dbReference>
<sequence length="237" mass="26046">VPRDQLSEREELILATLVRAHVETGAPVGSTALLARDPHVDISAATVRKTLASLEDKGYVRQPHTSAGRLPTNRGYRFFVAQTIESVEQPILDVAHQRREIERQLQQLSADEIHGQLAEIIGDVTMQLGLVLAPNFEQGQLARLELVHLTDRRLLLVVNLSAGLVRSLVIEVGTSVERRDLEGVAARLNERLGGLTISEVQNTVRERIGDMACGSPELLRVVVDEIEALGQRPADDV</sequence>
<dbReference type="SUPFAM" id="SSF55781">
    <property type="entry name" value="GAF domain-like"/>
    <property type="match status" value="1"/>
</dbReference>
<feature type="non-terminal residue" evidence="6">
    <location>
        <position position="237"/>
    </location>
</feature>
<evidence type="ECO:0000256" key="4">
    <source>
        <dbReference type="ARBA" id="ARBA00023163"/>
    </source>
</evidence>